<feature type="transmembrane region" description="Helical" evidence="1">
    <location>
        <begin position="79"/>
        <end position="96"/>
    </location>
</feature>
<feature type="transmembrane region" description="Helical" evidence="1">
    <location>
        <begin position="108"/>
        <end position="128"/>
    </location>
</feature>
<evidence type="ECO:0000313" key="2">
    <source>
        <dbReference type="EMBL" id="AHY45444.1"/>
    </source>
</evidence>
<gene>
    <name evidence="2" type="ORF">RradSPS_0161</name>
    <name evidence="3" type="ORF">SIL72_02320</name>
</gene>
<dbReference type="PANTHER" id="PTHR40044:SF1">
    <property type="entry name" value="INTEGRAL MEMBRANE PROTEIN"/>
    <property type="match status" value="1"/>
</dbReference>
<dbReference type="PIRSF" id="PIRSF031501">
    <property type="entry name" value="QueT"/>
    <property type="match status" value="1"/>
</dbReference>
<keyword evidence="4" id="KW-1185">Reference proteome</keyword>
<dbReference type="KEGG" id="rrd:RradSPS_0161"/>
<dbReference type="eggNOG" id="COG4708">
    <property type="taxonomic scope" value="Bacteria"/>
</dbReference>
<proteinExistence type="predicted"/>
<organism evidence="2 4">
    <name type="scientific">Rubrobacter radiotolerans</name>
    <name type="common">Arthrobacter radiotolerans</name>
    <dbReference type="NCBI Taxonomy" id="42256"/>
    <lineage>
        <taxon>Bacteria</taxon>
        <taxon>Bacillati</taxon>
        <taxon>Actinomycetota</taxon>
        <taxon>Rubrobacteria</taxon>
        <taxon>Rubrobacterales</taxon>
        <taxon>Rubrobacteraceae</taxon>
        <taxon>Rubrobacter</taxon>
    </lineage>
</organism>
<dbReference type="Proteomes" id="UP001281130">
    <property type="component" value="Unassembled WGS sequence"/>
</dbReference>
<evidence type="ECO:0000256" key="1">
    <source>
        <dbReference type="SAM" id="Phobius"/>
    </source>
</evidence>
<reference evidence="2 4" key="1">
    <citation type="submission" date="2014-03" db="EMBL/GenBank/DDBJ databases">
        <title>Complete genome sequence of the Radio-Resistant Rubrobacter radiotolerans RSPS-4.</title>
        <authorList>
            <person name="Egas C.C."/>
            <person name="Barroso C.C."/>
            <person name="Froufe H.J.C."/>
            <person name="Pacheco J.J."/>
            <person name="Albuquerque L.L."/>
            <person name="da Costa M.M.S."/>
        </authorList>
    </citation>
    <scope>NUCLEOTIDE SEQUENCE [LARGE SCALE GENOMIC DNA]</scope>
    <source>
        <strain evidence="2 4">RSPS-4</strain>
    </source>
</reference>
<evidence type="ECO:0000313" key="3">
    <source>
        <dbReference type="EMBL" id="MDX5892855.1"/>
    </source>
</evidence>
<keyword evidence="1" id="KW-0812">Transmembrane</keyword>
<name>A0A023X064_RUBRA</name>
<keyword evidence="1" id="KW-1133">Transmembrane helix</keyword>
<dbReference type="Pfam" id="PF06177">
    <property type="entry name" value="QueT"/>
    <property type="match status" value="1"/>
</dbReference>
<feature type="transmembrane region" description="Helical" evidence="1">
    <location>
        <begin position="134"/>
        <end position="156"/>
    </location>
</feature>
<dbReference type="RefSeq" id="WP_084263587.1">
    <property type="nucleotide sequence ID" value="NZ_CP007514.1"/>
</dbReference>
<keyword evidence="1" id="KW-0472">Membrane</keyword>
<dbReference type="AlphaFoldDB" id="A0A023X064"/>
<dbReference type="OrthoDB" id="9786793at2"/>
<dbReference type="HOGENOM" id="CLU_104115_1_2_11"/>
<dbReference type="EMBL" id="CP007514">
    <property type="protein sequence ID" value="AHY45444.1"/>
    <property type="molecule type" value="Genomic_DNA"/>
</dbReference>
<dbReference type="EMBL" id="JAWXXX010000001">
    <property type="protein sequence ID" value="MDX5892855.1"/>
    <property type="molecule type" value="Genomic_DNA"/>
</dbReference>
<dbReference type="InterPro" id="IPR010387">
    <property type="entry name" value="QueT"/>
</dbReference>
<evidence type="ECO:0000313" key="4">
    <source>
        <dbReference type="Proteomes" id="UP000025229"/>
    </source>
</evidence>
<protein>
    <submittedName>
        <fullName evidence="2">Putative membrane protein</fullName>
    </submittedName>
    <submittedName>
        <fullName evidence="3">QueT transporter family protein</fullName>
    </submittedName>
</protein>
<dbReference type="PANTHER" id="PTHR40044">
    <property type="entry name" value="INTEGRAL MEMBRANE PROTEIN-RELATED"/>
    <property type="match status" value="1"/>
</dbReference>
<feature type="transmembrane region" description="Helical" evidence="1">
    <location>
        <begin position="12"/>
        <end position="34"/>
    </location>
</feature>
<accession>A0A023X064</accession>
<reference evidence="3" key="2">
    <citation type="submission" date="2023-11" db="EMBL/GenBank/DDBJ databases">
        <title>MicrobeMod: A computational toolkit for identifying prokaryotic methylation and restriction-modification with nanopore sequencing.</title>
        <authorList>
            <person name="Crits-Christoph A."/>
            <person name="Kang S.C."/>
            <person name="Lee H."/>
            <person name="Ostrov N."/>
        </authorList>
    </citation>
    <scope>NUCLEOTIDE SEQUENCE</scope>
    <source>
        <strain evidence="3">ATCC 51242</strain>
    </source>
</reference>
<sequence length="162" mass="17118">MTPLQATPARRVALSGVVGALYVVLSLLVAPIAFGPVQFRVGEALKPLVIKYPEVIPAIGVGTVIVNFFSPFAGTLELLFMPLVDVTGGFLCWLVARRLGGFSFGTYLASAVYALWTAAGVAVVLVVVAGLPFLFAFATVAVSEVVLLLVGNAVLVERVWRR</sequence>
<dbReference type="Proteomes" id="UP000025229">
    <property type="component" value="Chromosome"/>
</dbReference>